<sequence length="403" mass="43130">MFLIAFLGGLLTVLSPCILPVVPFLFAGIDRTRSSILLTLGGMVLTFALISSLAVVSSEWVIQANNTGRHVALVVMALFALSLISARISGWLASPFVLLGNRLDPQTRRMSGPLGSLMIGVATGLLWAPCAGPILGVILTGAMLQGANAQTSLLLAAYGLGSALSLGTLIFAGRGLVNRLKASIPVTGWLRRATGFAVLAAALMISTGADKTLLAGASSEGVSVLEKGVLESVPKVVEYLVSKAKAEPTLDNAQGPMPSLSGAVEWLNSPALTSESLRGKVVLVDFWTYDCINCQHALPYVKDWAQKYEKDGLVVIGVHTPEYGFERIISNVRDEVKKLGITYPVAIDNNYAIWRNFDNQYWPAHYLIDAKGQVRFTHFGEGGYKTQEKMIQQLLQEAKAAAA</sequence>
<organism evidence="3 4">
    <name type="scientific">Pseudomonas synxantha</name>
    <dbReference type="NCBI Taxonomy" id="47883"/>
    <lineage>
        <taxon>Bacteria</taxon>
        <taxon>Pseudomonadati</taxon>
        <taxon>Pseudomonadota</taxon>
        <taxon>Gammaproteobacteria</taxon>
        <taxon>Pseudomonadales</taxon>
        <taxon>Pseudomonadaceae</taxon>
        <taxon>Pseudomonas</taxon>
    </lineage>
</organism>
<dbReference type="Gene3D" id="3.40.30.10">
    <property type="entry name" value="Glutaredoxin"/>
    <property type="match status" value="1"/>
</dbReference>
<evidence type="ECO:0000313" key="4">
    <source>
        <dbReference type="Proteomes" id="UP000648914"/>
    </source>
</evidence>
<dbReference type="InterPro" id="IPR050553">
    <property type="entry name" value="Thioredoxin_ResA/DsbE_sf"/>
</dbReference>
<dbReference type="RefSeq" id="WP_198721121.1">
    <property type="nucleotide sequence ID" value="NZ_JAEIKU010000151.1"/>
</dbReference>
<feature type="transmembrane region" description="Helical" evidence="1">
    <location>
        <begin position="6"/>
        <end position="29"/>
    </location>
</feature>
<dbReference type="SUPFAM" id="SSF52833">
    <property type="entry name" value="Thioredoxin-like"/>
    <property type="match status" value="1"/>
</dbReference>
<gene>
    <name evidence="3" type="ORF">YA0852_28170</name>
</gene>
<dbReference type="PANTHER" id="PTHR42852">
    <property type="entry name" value="THIOL:DISULFIDE INTERCHANGE PROTEIN DSBE"/>
    <property type="match status" value="1"/>
</dbReference>
<dbReference type="PROSITE" id="PS51352">
    <property type="entry name" value="THIOREDOXIN_2"/>
    <property type="match status" value="1"/>
</dbReference>
<feature type="domain" description="Thioredoxin" evidence="2">
    <location>
        <begin position="239"/>
        <end position="400"/>
    </location>
</feature>
<dbReference type="CDD" id="cd03012">
    <property type="entry name" value="TlpA_like_DipZ_like"/>
    <property type="match status" value="1"/>
</dbReference>
<feature type="transmembrane region" description="Helical" evidence="1">
    <location>
        <begin position="114"/>
        <end position="143"/>
    </location>
</feature>
<feature type="transmembrane region" description="Helical" evidence="1">
    <location>
        <begin position="36"/>
        <end position="58"/>
    </location>
</feature>
<dbReference type="InterPro" id="IPR036249">
    <property type="entry name" value="Thioredoxin-like_sf"/>
</dbReference>
<evidence type="ECO:0000256" key="1">
    <source>
        <dbReference type="SAM" id="Phobius"/>
    </source>
</evidence>
<dbReference type="InterPro" id="IPR013740">
    <property type="entry name" value="Redoxin"/>
</dbReference>
<name>A0ABS0UQT7_9PSED</name>
<keyword evidence="1" id="KW-0812">Transmembrane</keyword>
<comment type="caution">
    <text evidence="3">The sequence shown here is derived from an EMBL/GenBank/DDBJ whole genome shotgun (WGS) entry which is preliminary data.</text>
</comment>
<protein>
    <submittedName>
        <fullName evidence="3">Cytochrome c biogenesis protein DipZ</fullName>
    </submittedName>
</protein>
<dbReference type="EMBL" id="JAEILG010000098">
    <property type="protein sequence ID" value="MBI6567952.1"/>
    <property type="molecule type" value="Genomic_DNA"/>
</dbReference>
<evidence type="ECO:0000313" key="3">
    <source>
        <dbReference type="EMBL" id="MBI6567952.1"/>
    </source>
</evidence>
<feature type="transmembrane region" description="Helical" evidence="1">
    <location>
        <begin position="189"/>
        <end position="209"/>
    </location>
</feature>
<keyword evidence="1" id="KW-1133">Transmembrane helix</keyword>
<dbReference type="InterPro" id="IPR013766">
    <property type="entry name" value="Thioredoxin_domain"/>
</dbReference>
<dbReference type="Proteomes" id="UP000648914">
    <property type="component" value="Unassembled WGS sequence"/>
</dbReference>
<feature type="transmembrane region" description="Helical" evidence="1">
    <location>
        <begin position="70"/>
        <end position="93"/>
    </location>
</feature>
<keyword evidence="4" id="KW-1185">Reference proteome</keyword>
<proteinExistence type="predicted"/>
<accession>A0ABS0UQT7</accession>
<reference evidence="3 4" key="1">
    <citation type="submission" date="2020-12" db="EMBL/GenBank/DDBJ databases">
        <title>Comparative genomic insights into the epidemiology and virulence of plant pathogenic Pseudomonads from Turkey.</title>
        <authorList>
            <person name="Dillon M."/>
            <person name="Ruiz-Bedoya T."/>
            <person name="Bendalovic-Torma C."/>
            <person name="Guttman K.M."/>
            <person name="Kwak H."/>
            <person name="Middleton M.A."/>
            <person name="Wang P.W."/>
            <person name="Horuz S."/>
            <person name="Aysan Y."/>
            <person name="Guttman D.S."/>
        </authorList>
    </citation>
    <scope>NUCLEOTIDE SEQUENCE [LARGE SCALE GENOMIC DNA]</scope>
    <source>
        <strain evidence="3 4">S5_IA_2b</strain>
    </source>
</reference>
<evidence type="ECO:0000259" key="2">
    <source>
        <dbReference type="PROSITE" id="PS51352"/>
    </source>
</evidence>
<dbReference type="PANTHER" id="PTHR42852:SF13">
    <property type="entry name" value="PROTEIN DIPZ"/>
    <property type="match status" value="1"/>
</dbReference>
<keyword evidence="1" id="KW-0472">Membrane</keyword>
<dbReference type="Pfam" id="PF08534">
    <property type="entry name" value="Redoxin"/>
    <property type="match status" value="1"/>
</dbReference>
<feature type="transmembrane region" description="Helical" evidence="1">
    <location>
        <begin position="155"/>
        <end position="177"/>
    </location>
</feature>